<dbReference type="PRINTS" id="PR00039">
    <property type="entry name" value="HTHLYSR"/>
</dbReference>
<dbReference type="OrthoDB" id="4140098at2"/>
<evidence type="ECO:0000259" key="5">
    <source>
        <dbReference type="PROSITE" id="PS50931"/>
    </source>
</evidence>
<keyword evidence="2" id="KW-0805">Transcription regulation</keyword>
<dbReference type="PANTHER" id="PTHR30346">
    <property type="entry name" value="TRANSCRIPTIONAL DUAL REGULATOR HCAR-RELATED"/>
    <property type="match status" value="1"/>
</dbReference>
<dbReference type="AlphaFoldDB" id="A0A0H3DCU2"/>
<dbReference type="FunFam" id="1.10.10.10:FF:000001">
    <property type="entry name" value="LysR family transcriptional regulator"/>
    <property type="match status" value="1"/>
</dbReference>
<dbReference type="Gene3D" id="3.40.190.10">
    <property type="entry name" value="Periplasmic binding protein-like II"/>
    <property type="match status" value="2"/>
</dbReference>
<reference evidence="6 7" key="1">
    <citation type="journal article" date="2010" name="Cell Res.">
        <title>Complete genome sequence of the rifamycin SV-producing Amycolatopsis mediterranei U32 revealed its genetic characteristics in phylogeny and metabolism.</title>
        <authorList>
            <person name="Zhao W."/>
            <person name="Zhong Y."/>
            <person name="Yuan H."/>
            <person name="Wang J."/>
            <person name="Zheng H."/>
            <person name="Wang Y."/>
            <person name="Cen X."/>
            <person name="Xu F."/>
            <person name="Bai J."/>
            <person name="Han X."/>
            <person name="Lu G."/>
            <person name="Zhu Y."/>
            <person name="Shao Z."/>
            <person name="Yan H."/>
            <person name="Li C."/>
            <person name="Peng N."/>
            <person name="Zhang Z."/>
            <person name="Zhang Y."/>
            <person name="Lin W."/>
            <person name="Fan Y."/>
            <person name="Qin Z."/>
            <person name="Hu Y."/>
            <person name="Zhu B."/>
            <person name="Wang S."/>
            <person name="Ding X."/>
            <person name="Zhao G.P."/>
        </authorList>
    </citation>
    <scope>NUCLEOTIDE SEQUENCE [LARGE SCALE GENOMIC DNA]</scope>
    <source>
        <strain evidence="7">U-32</strain>
    </source>
</reference>
<dbReference type="RefSeq" id="WP_013228098.1">
    <property type="nucleotide sequence ID" value="NC_014318.1"/>
</dbReference>
<feature type="domain" description="HTH lysR-type" evidence="5">
    <location>
        <begin position="1"/>
        <end position="58"/>
    </location>
</feature>
<keyword evidence="4" id="KW-0804">Transcription</keyword>
<gene>
    <name evidence="6" type="ordered locus">AMED_6313</name>
</gene>
<dbReference type="GO" id="GO:0003677">
    <property type="term" value="F:DNA binding"/>
    <property type="evidence" value="ECO:0007669"/>
    <property type="project" value="UniProtKB-KW"/>
</dbReference>
<evidence type="ECO:0000256" key="1">
    <source>
        <dbReference type="ARBA" id="ARBA00009437"/>
    </source>
</evidence>
<dbReference type="InterPro" id="IPR000847">
    <property type="entry name" value="LysR_HTH_N"/>
</dbReference>
<dbReference type="GO" id="GO:0003700">
    <property type="term" value="F:DNA-binding transcription factor activity"/>
    <property type="evidence" value="ECO:0007669"/>
    <property type="project" value="InterPro"/>
</dbReference>
<evidence type="ECO:0000256" key="2">
    <source>
        <dbReference type="ARBA" id="ARBA00023015"/>
    </source>
</evidence>
<dbReference type="PANTHER" id="PTHR30346:SF0">
    <property type="entry name" value="HCA OPERON TRANSCRIPTIONAL ACTIVATOR HCAR"/>
    <property type="match status" value="1"/>
</dbReference>
<sequence>MDLRVLRYFVAVAEERHIGRAADRLHMAQPPLSRAVRALEDELGATLLERTPKGVTLTEAGAVLYDEAVALLAQAGRIRDRVTAAAGTATLTVGTLADAAEQVGARLVALFREQHPHVDVRVHEADLADPTAGLRAGLVDVALTRTPFETAGIGVHVLRRVRVGVVLRDDDPLAGRTEVATAELAGRRWVRLPDGTDPRWTAYWTGGPPGDDASVMRTVQECLQAVLWNGTAALAPVDQPVPPGLRVVPVADRPVSELVVAWPKAVISPLVRGFVRIAAAANR</sequence>
<evidence type="ECO:0000313" key="6">
    <source>
        <dbReference type="EMBL" id="ADJ48047.1"/>
    </source>
</evidence>
<dbReference type="InterPro" id="IPR005119">
    <property type="entry name" value="LysR_subst-bd"/>
</dbReference>
<dbReference type="GeneID" id="92873973"/>
<evidence type="ECO:0000256" key="4">
    <source>
        <dbReference type="ARBA" id="ARBA00023163"/>
    </source>
</evidence>
<dbReference type="HOGENOM" id="CLU_039613_6_4_11"/>
<dbReference type="InterPro" id="IPR036388">
    <property type="entry name" value="WH-like_DNA-bd_sf"/>
</dbReference>
<dbReference type="GO" id="GO:0032993">
    <property type="term" value="C:protein-DNA complex"/>
    <property type="evidence" value="ECO:0007669"/>
    <property type="project" value="TreeGrafter"/>
</dbReference>
<evidence type="ECO:0000256" key="3">
    <source>
        <dbReference type="ARBA" id="ARBA00023125"/>
    </source>
</evidence>
<organism evidence="6 7">
    <name type="scientific">Amycolatopsis mediterranei (strain U-32)</name>
    <dbReference type="NCBI Taxonomy" id="749927"/>
    <lineage>
        <taxon>Bacteria</taxon>
        <taxon>Bacillati</taxon>
        <taxon>Actinomycetota</taxon>
        <taxon>Actinomycetes</taxon>
        <taxon>Pseudonocardiales</taxon>
        <taxon>Pseudonocardiaceae</taxon>
        <taxon>Amycolatopsis</taxon>
    </lineage>
</organism>
<dbReference type="SUPFAM" id="SSF53850">
    <property type="entry name" value="Periplasmic binding protein-like II"/>
    <property type="match status" value="1"/>
</dbReference>
<dbReference type="PROSITE" id="PS50931">
    <property type="entry name" value="HTH_LYSR"/>
    <property type="match status" value="1"/>
</dbReference>
<dbReference type="EMBL" id="CP002000">
    <property type="protein sequence ID" value="ADJ48047.1"/>
    <property type="molecule type" value="Genomic_DNA"/>
</dbReference>
<dbReference type="SUPFAM" id="SSF46785">
    <property type="entry name" value="Winged helix' DNA-binding domain"/>
    <property type="match status" value="1"/>
</dbReference>
<protein>
    <submittedName>
        <fullName evidence="6">LysR family transcriptional regulator</fullName>
    </submittedName>
</protein>
<dbReference type="KEGG" id="amd:AMED_6313"/>
<dbReference type="eggNOG" id="COG0583">
    <property type="taxonomic scope" value="Bacteria"/>
</dbReference>
<dbReference type="PATRIC" id="fig|749927.5.peg.6565"/>
<dbReference type="Proteomes" id="UP000000328">
    <property type="component" value="Chromosome"/>
</dbReference>
<accession>A0A0H3DCU2</accession>
<dbReference type="Pfam" id="PF00126">
    <property type="entry name" value="HTH_1"/>
    <property type="match status" value="1"/>
</dbReference>
<proteinExistence type="inferred from homology"/>
<name>A0A0H3DCU2_AMYMU</name>
<dbReference type="InterPro" id="IPR036390">
    <property type="entry name" value="WH_DNA-bd_sf"/>
</dbReference>
<comment type="similarity">
    <text evidence="1">Belongs to the LysR transcriptional regulatory family.</text>
</comment>
<evidence type="ECO:0000313" key="7">
    <source>
        <dbReference type="Proteomes" id="UP000000328"/>
    </source>
</evidence>
<dbReference type="Gene3D" id="1.10.10.10">
    <property type="entry name" value="Winged helix-like DNA-binding domain superfamily/Winged helix DNA-binding domain"/>
    <property type="match status" value="1"/>
</dbReference>
<dbReference type="Pfam" id="PF03466">
    <property type="entry name" value="LysR_substrate"/>
    <property type="match status" value="1"/>
</dbReference>
<keyword evidence="3" id="KW-0238">DNA-binding</keyword>